<dbReference type="SUPFAM" id="SSF52540">
    <property type="entry name" value="P-loop containing nucleoside triphosphate hydrolases"/>
    <property type="match status" value="1"/>
</dbReference>
<proteinExistence type="predicted"/>
<sequence length="182" mass="19975">MPRLILLNGPPACGKSTLARMYVEDHPLTLDLDIDVVRNLIGRWRDHAPEAGLLARSIALAGARAHLASGHDVVVPQLLAQPAFIDQAAALASELKCRFYEIALLDSKENSVRRFIERAAASRQSSFRETAKSLGQQGRLADLDEMYDRLMALLVARPATSLIRVRDGAVRQAYHDLLGVLA</sequence>
<dbReference type="Gene3D" id="3.40.50.300">
    <property type="entry name" value="P-loop containing nucleotide triphosphate hydrolases"/>
    <property type="match status" value="1"/>
</dbReference>
<evidence type="ECO:0000313" key="2">
    <source>
        <dbReference type="Proteomes" id="UP001523216"/>
    </source>
</evidence>
<dbReference type="InterPro" id="IPR027417">
    <property type="entry name" value="P-loop_NTPase"/>
</dbReference>
<accession>A0ABT0Y816</accession>
<protein>
    <submittedName>
        <fullName evidence="1">ATP-binding protein</fullName>
    </submittedName>
</protein>
<dbReference type="GO" id="GO:0005524">
    <property type="term" value="F:ATP binding"/>
    <property type="evidence" value="ECO:0007669"/>
    <property type="project" value="UniProtKB-KW"/>
</dbReference>
<organism evidence="1 2">
    <name type="scientific">Paractinoplanes hotanensis</name>
    <dbReference type="NCBI Taxonomy" id="2906497"/>
    <lineage>
        <taxon>Bacteria</taxon>
        <taxon>Bacillati</taxon>
        <taxon>Actinomycetota</taxon>
        <taxon>Actinomycetes</taxon>
        <taxon>Micromonosporales</taxon>
        <taxon>Micromonosporaceae</taxon>
        <taxon>Paractinoplanes</taxon>
    </lineage>
</organism>
<keyword evidence="1" id="KW-0547">Nucleotide-binding</keyword>
<dbReference type="RefSeq" id="WP_251801904.1">
    <property type="nucleotide sequence ID" value="NZ_JAMQOL010000047.1"/>
</dbReference>
<name>A0ABT0Y816_9ACTN</name>
<gene>
    <name evidence="1" type="ORF">LXN57_31925</name>
</gene>
<dbReference type="Proteomes" id="UP001523216">
    <property type="component" value="Unassembled WGS sequence"/>
</dbReference>
<dbReference type="EMBL" id="JAMQOL010000047">
    <property type="protein sequence ID" value="MCM4082184.1"/>
    <property type="molecule type" value="Genomic_DNA"/>
</dbReference>
<keyword evidence="1" id="KW-0067">ATP-binding</keyword>
<dbReference type="Pfam" id="PF13671">
    <property type="entry name" value="AAA_33"/>
    <property type="match status" value="1"/>
</dbReference>
<comment type="caution">
    <text evidence="1">The sequence shown here is derived from an EMBL/GenBank/DDBJ whole genome shotgun (WGS) entry which is preliminary data.</text>
</comment>
<keyword evidence="2" id="KW-1185">Reference proteome</keyword>
<evidence type="ECO:0000313" key="1">
    <source>
        <dbReference type="EMBL" id="MCM4082184.1"/>
    </source>
</evidence>
<reference evidence="1 2" key="1">
    <citation type="submission" date="2022-06" db="EMBL/GenBank/DDBJ databases">
        <title>Actinoplanes abujensis sp. nov., isolated from Nigerian arid soil.</title>
        <authorList>
            <person name="Ding P."/>
        </authorList>
    </citation>
    <scope>NUCLEOTIDE SEQUENCE [LARGE SCALE GENOMIC DNA]</scope>
    <source>
        <strain evidence="2">TRM88002</strain>
    </source>
</reference>